<evidence type="ECO:0000256" key="1">
    <source>
        <dbReference type="SAM" id="MobiDB-lite"/>
    </source>
</evidence>
<feature type="compositionally biased region" description="Low complexity" evidence="1">
    <location>
        <begin position="11"/>
        <end position="20"/>
    </location>
</feature>
<accession>A0ABN9V4G2</accession>
<proteinExistence type="predicted"/>
<comment type="caution">
    <text evidence="2">The sequence shown here is derived from an EMBL/GenBank/DDBJ whole genome shotgun (WGS) entry which is preliminary data.</text>
</comment>
<evidence type="ECO:0000313" key="2">
    <source>
        <dbReference type="EMBL" id="CAK0867650.1"/>
    </source>
</evidence>
<dbReference type="Proteomes" id="UP001189429">
    <property type="component" value="Unassembled WGS sequence"/>
</dbReference>
<organism evidence="2 3">
    <name type="scientific">Prorocentrum cordatum</name>
    <dbReference type="NCBI Taxonomy" id="2364126"/>
    <lineage>
        <taxon>Eukaryota</taxon>
        <taxon>Sar</taxon>
        <taxon>Alveolata</taxon>
        <taxon>Dinophyceae</taxon>
        <taxon>Prorocentrales</taxon>
        <taxon>Prorocentraceae</taxon>
        <taxon>Prorocentrum</taxon>
    </lineage>
</organism>
<keyword evidence="3" id="KW-1185">Reference proteome</keyword>
<feature type="compositionally biased region" description="Pro residues" evidence="1">
    <location>
        <begin position="1"/>
        <end position="10"/>
    </location>
</feature>
<name>A0ABN9V4G2_9DINO</name>
<gene>
    <name evidence="2" type="ORF">PCOR1329_LOCUS54529</name>
</gene>
<evidence type="ECO:0000313" key="3">
    <source>
        <dbReference type="Proteomes" id="UP001189429"/>
    </source>
</evidence>
<feature type="region of interest" description="Disordered" evidence="1">
    <location>
        <begin position="1"/>
        <end position="20"/>
    </location>
</feature>
<sequence>MGRPGSPSPSSPAACAGARATRWRPRWAPCRGKSSSRCREIVAAHLPRGTGPRDQHEVQTFSEQDVRSCRKLYRDKELDHARSIQKTVGELRETRHELHDFRKKLWKVTVQPLLLQKEEENRKVVAAGLGELLGLSRDMASSNAEPEQGGDGVENSRVARMRLAQEVGMSEQVVEELWEDFAR</sequence>
<protein>
    <recommendedName>
        <fullName evidence="4">Tubulin-specific chaperone A</fullName>
    </recommendedName>
</protein>
<evidence type="ECO:0008006" key="4">
    <source>
        <dbReference type="Google" id="ProtNLM"/>
    </source>
</evidence>
<feature type="non-terminal residue" evidence="2">
    <location>
        <position position="183"/>
    </location>
</feature>
<reference evidence="2" key="1">
    <citation type="submission" date="2023-10" db="EMBL/GenBank/DDBJ databases">
        <authorList>
            <person name="Chen Y."/>
            <person name="Shah S."/>
            <person name="Dougan E. K."/>
            <person name="Thang M."/>
            <person name="Chan C."/>
        </authorList>
    </citation>
    <scope>NUCLEOTIDE SEQUENCE [LARGE SCALE GENOMIC DNA]</scope>
</reference>
<dbReference type="EMBL" id="CAUYUJ010016665">
    <property type="protein sequence ID" value="CAK0867650.1"/>
    <property type="molecule type" value="Genomic_DNA"/>
</dbReference>